<organism evidence="1 2">
    <name type="scientific">Pangasius djambal</name>
    <dbReference type="NCBI Taxonomy" id="1691987"/>
    <lineage>
        <taxon>Eukaryota</taxon>
        <taxon>Metazoa</taxon>
        <taxon>Chordata</taxon>
        <taxon>Craniata</taxon>
        <taxon>Vertebrata</taxon>
        <taxon>Euteleostomi</taxon>
        <taxon>Actinopterygii</taxon>
        <taxon>Neopterygii</taxon>
        <taxon>Teleostei</taxon>
        <taxon>Ostariophysi</taxon>
        <taxon>Siluriformes</taxon>
        <taxon>Pangasiidae</taxon>
        <taxon>Pangasius</taxon>
    </lineage>
</organism>
<evidence type="ECO:0000313" key="1">
    <source>
        <dbReference type="EMBL" id="MCJ8744283.1"/>
    </source>
</evidence>
<accession>A0ACC5Z857</accession>
<keyword evidence="2" id="KW-1185">Reference proteome</keyword>
<name>A0ACC5Z857_9TELE</name>
<sequence>MRITRLKQRMRTAPLNKVRADAVSQSFCSAEAPRGTCWLHGNAAREPYFRPHFRLRGHVVTHQHGRYDQPAAEGIG</sequence>
<dbReference type="EMBL" id="CM040994">
    <property type="protein sequence ID" value="MCJ8744283.1"/>
    <property type="molecule type" value="Genomic_DNA"/>
</dbReference>
<evidence type="ECO:0000313" key="2">
    <source>
        <dbReference type="Proteomes" id="UP000830395"/>
    </source>
</evidence>
<gene>
    <name evidence="1" type="ORF">PDJAM_G00116710</name>
</gene>
<proteinExistence type="predicted"/>
<reference evidence="1" key="1">
    <citation type="submission" date="2020-02" db="EMBL/GenBank/DDBJ databases">
        <title>Genome sequencing of the panga catfish, Pangasius djambal.</title>
        <authorList>
            <person name="Wen M."/>
            <person name="Zahm M."/>
            <person name="Roques C."/>
            <person name="Cabau C."/>
            <person name="Klopp C."/>
            <person name="Donnadieu C."/>
            <person name="Jouanno E."/>
            <person name="Avarre J.-C."/>
            <person name="Campet M."/>
            <person name="Ha T."/>
            <person name="Dugue R."/>
            <person name="Lampietro C."/>
            <person name="Louis A."/>
            <person name="Herpin A."/>
            <person name="Echchiki A."/>
            <person name="Berthelot C."/>
            <person name="Parey E."/>
            <person name="Roest-Crollius H."/>
            <person name="Braasch I."/>
            <person name="Postlethwait J.H."/>
            <person name="Bobe J."/>
            <person name="Montfort J."/>
            <person name="Bouchez O."/>
            <person name="Begum T."/>
            <person name="Schartl M."/>
            <person name="Gustiano R."/>
            <person name="Guiguen Y."/>
        </authorList>
    </citation>
    <scope>NUCLEOTIDE SEQUENCE</scope>
    <source>
        <strain evidence="1">Pdj_M5554</strain>
    </source>
</reference>
<protein>
    <submittedName>
        <fullName evidence="1">Uncharacterized protein</fullName>
    </submittedName>
</protein>
<dbReference type="Proteomes" id="UP000830395">
    <property type="component" value="Chromosome 20"/>
</dbReference>
<comment type="caution">
    <text evidence="1">The sequence shown here is derived from an EMBL/GenBank/DDBJ whole genome shotgun (WGS) entry which is preliminary data.</text>
</comment>